<dbReference type="AlphaFoldDB" id="A0A0D8JVI2"/>
<protein>
    <submittedName>
        <fullName evidence="1">Uncharacterized protein</fullName>
    </submittedName>
</protein>
<dbReference type="STRING" id="246410.A0A0D8JVI2"/>
<dbReference type="KEGG" id="cim:CIMG_13434"/>
<gene>
    <name evidence="1" type="ORF">CIMG_13434</name>
</gene>
<dbReference type="Proteomes" id="UP000001261">
    <property type="component" value="Unassembled WGS sequence"/>
</dbReference>
<reference evidence="2" key="1">
    <citation type="journal article" date="2009" name="Genome Res.">
        <title>Comparative genomic analyses of the human fungal pathogens Coccidioides and their relatives.</title>
        <authorList>
            <person name="Sharpton T.J."/>
            <person name="Stajich J.E."/>
            <person name="Rounsley S.D."/>
            <person name="Gardner M.J."/>
            <person name="Wortman J.R."/>
            <person name="Jordar V.S."/>
            <person name="Maiti R."/>
            <person name="Kodira C.D."/>
            <person name="Neafsey D.E."/>
            <person name="Zeng Q."/>
            <person name="Hung C.-Y."/>
            <person name="McMahan C."/>
            <person name="Muszewska A."/>
            <person name="Grynberg M."/>
            <person name="Mandel M.A."/>
            <person name="Kellner E.M."/>
            <person name="Barker B.M."/>
            <person name="Galgiani J.N."/>
            <person name="Orbach M.J."/>
            <person name="Kirkland T.N."/>
            <person name="Cole G.T."/>
            <person name="Henn M.R."/>
            <person name="Birren B.W."/>
            <person name="Taylor J.W."/>
        </authorList>
    </citation>
    <scope>NUCLEOTIDE SEQUENCE [LARGE SCALE GENOMIC DNA]</scope>
    <source>
        <strain evidence="2">RS</strain>
    </source>
</reference>
<accession>A0A0D8JVI2</accession>
<dbReference type="EMBL" id="GG704914">
    <property type="protein sequence ID" value="KJF61114.1"/>
    <property type="molecule type" value="Genomic_DNA"/>
</dbReference>
<keyword evidence="2" id="KW-1185">Reference proteome</keyword>
<dbReference type="GeneID" id="24165061"/>
<organism evidence="1 2">
    <name type="scientific">Coccidioides immitis (strain RS)</name>
    <name type="common">Valley fever fungus</name>
    <dbReference type="NCBI Taxonomy" id="246410"/>
    <lineage>
        <taxon>Eukaryota</taxon>
        <taxon>Fungi</taxon>
        <taxon>Dikarya</taxon>
        <taxon>Ascomycota</taxon>
        <taxon>Pezizomycotina</taxon>
        <taxon>Eurotiomycetes</taxon>
        <taxon>Eurotiomycetidae</taxon>
        <taxon>Onygenales</taxon>
        <taxon>Onygenaceae</taxon>
        <taxon>Coccidioides</taxon>
    </lineage>
</organism>
<evidence type="ECO:0000313" key="2">
    <source>
        <dbReference type="Proteomes" id="UP000001261"/>
    </source>
</evidence>
<evidence type="ECO:0000313" key="1">
    <source>
        <dbReference type="EMBL" id="KJF61114.1"/>
    </source>
</evidence>
<reference evidence="2" key="2">
    <citation type="journal article" date="2010" name="Genome Res.">
        <title>Population genomic sequencing of Coccidioides fungi reveals recent hybridization and transposon control.</title>
        <authorList>
            <person name="Neafsey D.E."/>
            <person name="Barker B.M."/>
            <person name="Sharpton T.J."/>
            <person name="Stajich J.E."/>
            <person name="Park D.J."/>
            <person name="Whiston E."/>
            <person name="Hung C.-Y."/>
            <person name="McMahan C."/>
            <person name="White J."/>
            <person name="Sykes S."/>
            <person name="Heiman D."/>
            <person name="Young S."/>
            <person name="Zeng Q."/>
            <person name="Abouelleil A."/>
            <person name="Aftuck L."/>
            <person name="Bessette D."/>
            <person name="Brown A."/>
            <person name="FitzGerald M."/>
            <person name="Lui A."/>
            <person name="Macdonald J.P."/>
            <person name="Priest M."/>
            <person name="Orbach M.J."/>
            <person name="Galgiani J.N."/>
            <person name="Kirkland T.N."/>
            <person name="Cole G.T."/>
            <person name="Birren B.W."/>
            <person name="Henn M.R."/>
            <person name="Taylor J.W."/>
            <person name="Rounsley S.D."/>
        </authorList>
    </citation>
    <scope>GENOME REANNOTATION</scope>
    <source>
        <strain evidence="2">RS</strain>
    </source>
</reference>
<name>A0A0D8JVI2_COCIM</name>
<dbReference type="RefSeq" id="XP_004446173.1">
    <property type="nucleotide sequence ID" value="XM_004446116.1"/>
</dbReference>
<dbReference type="InParanoid" id="A0A0D8JVI2"/>
<sequence>MKLQDIQIQISELSNDLKNLKSTKDVSAVVLLLLLLLKYVGDIKIGSTDDDINLDAEEESSDDAVEAVNRIICNTSSDILLLNMDKKMQIALLEEFTANAADIEMPIMEKCGSDNRLMADVEHIE</sequence>
<dbReference type="VEuPathDB" id="FungiDB:CIMG_13434"/>
<proteinExistence type="predicted"/>